<feature type="region of interest" description="Disordered" evidence="1">
    <location>
        <begin position="213"/>
        <end position="235"/>
    </location>
</feature>
<evidence type="ECO:0000256" key="1">
    <source>
        <dbReference type="SAM" id="MobiDB-lite"/>
    </source>
</evidence>
<dbReference type="Proteomes" id="UP000240080">
    <property type="component" value="Chromosome 14"/>
</dbReference>
<dbReference type="Ensembl" id="ENSPPAT00000061927.1">
    <property type="protein sequence ID" value="ENSPPAP00000039018.1"/>
    <property type="gene ID" value="ENSPPAG00000042215.1"/>
</dbReference>
<reference evidence="2" key="2">
    <citation type="submission" date="2025-08" db="UniProtKB">
        <authorList>
            <consortium name="Ensembl"/>
        </authorList>
    </citation>
    <scope>IDENTIFICATION</scope>
</reference>
<dbReference type="EMBL" id="AJFE02027570">
    <property type="status" value="NOT_ANNOTATED_CDS"/>
    <property type="molecule type" value="Genomic_DNA"/>
</dbReference>
<dbReference type="EMBL" id="AJFE02027569">
    <property type="status" value="NOT_ANNOTATED_CDS"/>
    <property type="molecule type" value="Genomic_DNA"/>
</dbReference>
<keyword evidence="3" id="KW-1185">Reference proteome</keyword>
<name>A0A2R9CDE6_PANPA</name>
<proteinExistence type="predicted"/>
<accession>A0A2R9CDE6</accession>
<evidence type="ECO:0000313" key="2">
    <source>
        <dbReference type="Ensembl" id="ENSPPAP00000039018.1"/>
    </source>
</evidence>
<dbReference type="GeneTree" id="ENSGT00910000146704"/>
<feature type="compositionally biased region" description="Basic and acidic residues" evidence="1">
    <location>
        <begin position="75"/>
        <end position="84"/>
    </location>
</feature>
<dbReference type="AlphaFoldDB" id="A0A2R9CDE6"/>
<sequence length="235" mass="25181">MHTLTHSLTPLTHTYHVLHPPRSSPQCCPIQQGCPEALAAALPSSGQAASSLLSLPKPNCCHCMLCQGGGNCSDSRSKSGRQDRAGTQVWKGGSASQERADDQGAGGENPGRGAETEEGQKTGALVGCRAPQPCWEPSHTGYQVPYTVPDCPWFWCFWPLGPGGPRRGQSPSCWRGSAWWSVSLAELLQGGPGEQPWERRPLGEWHLLRSEATTMSQQGKPAMAPVGPSTSTRSW</sequence>
<organism evidence="2 3">
    <name type="scientific">Pan paniscus</name>
    <name type="common">Pygmy chimpanzee</name>
    <name type="synonym">Bonobo</name>
    <dbReference type="NCBI Taxonomy" id="9597"/>
    <lineage>
        <taxon>Eukaryota</taxon>
        <taxon>Metazoa</taxon>
        <taxon>Chordata</taxon>
        <taxon>Craniata</taxon>
        <taxon>Vertebrata</taxon>
        <taxon>Euteleostomi</taxon>
        <taxon>Mammalia</taxon>
        <taxon>Eutheria</taxon>
        <taxon>Euarchontoglires</taxon>
        <taxon>Primates</taxon>
        <taxon>Haplorrhini</taxon>
        <taxon>Catarrhini</taxon>
        <taxon>Hominidae</taxon>
        <taxon>Pan</taxon>
    </lineage>
</organism>
<reference evidence="2 3" key="1">
    <citation type="journal article" date="2012" name="Nature">
        <title>The bonobo genome compared with the chimpanzee and human genomes.</title>
        <authorList>
            <person name="Prufer K."/>
            <person name="Munch K."/>
            <person name="Hellmann I."/>
            <person name="Akagi K."/>
            <person name="Miller J.R."/>
            <person name="Walenz B."/>
            <person name="Koren S."/>
            <person name="Sutton G."/>
            <person name="Kodira C."/>
            <person name="Winer R."/>
            <person name="Knight J.R."/>
            <person name="Mullikin J.C."/>
            <person name="Meader S.J."/>
            <person name="Ponting C.P."/>
            <person name="Lunter G."/>
            <person name="Higashino S."/>
            <person name="Hobolth A."/>
            <person name="Dutheil J."/>
            <person name="Karakoc E."/>
            <person name="Alkan C."/>
            <person name="Sajjadian S."/>
            <person name="Catacchio C.R."/>
            <person name="Ventura M."/>
            <person name="Marques-Bonet T."/>
            <person name="Eichler E.E."/>
            <person name="Andre C."/>
            <person name="Atencia R."/>
            <person name="Mugisha L."/>
            <person name="Junhold J."/>
            <person name="Patterson N."/>
            <person name="Siebauer M."/>
            <person name="Good J.M."/>
            <person name="Fischer A."/>
            <person name="Ptak S.E."/>
            <person name="Lachmann M."/>
            <person name="Symer D.E."/>
            <person name="Mailund T."/>
            <person name="Schierup M.H."/>
            <person name="Andres A.M."/>
            <person name="Kelso J."/>
            <person name="Paabo S."/>
        </authorList>
    </citation>
    <scope>NUCLEOTIDE SEQUENCE [LARGE SCALE GENOMIC DNA]</scope>
</reference>
<reference evidence="2" key="3">
    <citation type="submission" date="2025-09" db="UniProtKB">
        <authorList>
            <consortium name="Ensembl"/>
        </authorList>
    </citation>
    <scope>IDENTIFICATION</scope>
</reference>
<evidence type="ECO:0000313" key="3">
    <source>
        <dbReference type="Proteomes" id="UP000240080"/>
    </source>
</evidence>
<feature type="region of interest" description="Disordered" evidence="1">
    <location>
        <begin position="71"/>
        <end position="121"/>
    </location>
</feature>
<dbReference type="Bgee" id="ENSPPAG00000042215">
    <property type="expression patterns" value="Expressed in cerebellum and 5 other cell types or tissues"/>
</dbReference>
<protein>
    <submittedName>
        <fullName evidence="2">Uncharacterized protein</fullName>
    </submittedName>
</protein>